<evidence type="ECO:0000313" key="2">
    <source>
        <dbReference type="Proteomes" id="UP000775872"/>
    </source>
</evidence>
<dbReference type="Proteomes" id="UP000775872">
    <property type="component" value="Unassembled WGS sequence"/>
</dbReference>
<proteinExistence type="predicted"/>
<dbReference type="EMBL" id="CABFOC020000002">
    <property type="protein sequence ID" value="CAH0040812.1"/>
    <property type="molecule type" value="Genomic_DNA"/>
</dbReference>
<sequence length="106" mass="12479">QKNDRWQDFTAVIAASVFKAMLQNCYNILSKSRQPGCLRAIKALGFEFKNLYFRSEYDRLVDTLEFGFEKKFVYRYEFISLLLDLVRKAGITIEFGKKLDHIVNEP</sequence>
<dbReference type="AlphaFoldDB" id="A0A9N9W075"/>
<organism evidence="1 2">
    <name type="scientific">Clonostachys solani</name>
    <dbReference type="NCBI Taxonomy" id="160281"/>
    <lineage>
        <taxon>Eukaryota</taxon>
        <taxon>Fungi</taxon>
        <taxon>Dikarya</taxon>
        <taxon>Ascomycota</taxon>
        <taxon>Pezizomycotina</taxon>
        <taxon>Sordariomycetes</taxon>
        <taxon>Hypocreomycetidae</taxon>
        <taxon>Hypocreales</taxon>
        <taxon>Bionectriaceae</taxon>
        <taxon>Clonostachys</taxon>
    </lineage>
</organism>
<protein>
    <submittedName>
        <fullName evidence="1">Uncharacterized protein</fullName>
    </submittedName>
</protein>
<reference evidence="1 2" key="2">
    <citation type="submission" date="2021-10" db="EMBL/GenBank/DDBJ databases">
        <authorList>
            <person name="Piombo E."/>
        </authorList>
    </citation>
    <scope>NUCLEOTIDE SEQUENCE [LARGE SCALE GENOMIC DNA]</scope>
</reference>
<name>A0A9N9W075_9HYPO</name>
<reference evidence="2" key="1">
    <citation type="submission" date="2019-06" db="EMBL/GenBank/DDBJ databases">
        <authorList>
            <person name="Broberg M."/>
        </authorList>
    </citation>
    <scope>NUCLEOTIDE SEQUENCE [LARGE SCALE GENOMIC DNA]</scope>
</reference>
<comment type="caution">
    <text evidence="1">The sequence shown here is derived from an EMBL/GenBank/DDBJ whole genome shotgun (WGS) entry which is preliminary data.</text>
</comment>
<gene>
    <name evidence="1" type="ORF">CSOL1703_00004069</name>
</gene>
<keyword evidence="2" id="KW-1185">Reference proteome</keyword>
<accession>A0A9N9W075</accession>
<evidence type="ECO:0000313" key="1">
    <source>
        <dbReference type="EMBL" id="CAH0040812.1"/>
    </source>
</evidence>
<feature type="non-terminal residue" evidence="1">
    <location>
        <position position="106"/>
    </location>
</feature>